<gene>
    <name evidence="2" type="ORF">BDD43_5609</name>
</gene>
<name>A0A495J8L0_9SPHI</name>
<dbReference type="PANTHER" id="PTHR39419:SF1">
    <property type="entry name" value="SLL0814 PROTEIN"/>
    <property type="match status" value="1"/>
</dbReference>
<proteinExistence type="predicted"/>
<keyword evidence="1" id="KW-1133">Transmembrane helix</keyword>
<feature type="transmembrane region" description="Helical" evidence="1">
    <location>
        <begin position="104"/>
        <end position="123"/>
    </location>
</feature>
<accession>A0A495J8L0</accession>
<keyword evidence="3" id="KW-1185">Reference proteome</keyword>
<feature type="transmembrane region" description="Helical" evidence="1">
    <location>
        <begin position="195"/>
        <end position="213"/>
    </location>
</feature>
<evidence type="ECO:0000256" key="1">
    <source>
        <dbReference type="SAM" id="Phobius"/>
    </source>
</evidence>
<dbReference type="InterPro" id="IPR007354">
    <property type="entry name" value="CruF-like"/>
</dbReference>
<organism evidence="2 3">
    <name type="scientific">Mucilaginibacter gracilis</name>
    <dbReference type="NCBI Taxonomy" id="423350"/>
    <lineage>
        <taxon>Bacteria</taxon>
        <taxon>Pseudomonadati</taxon>
        <taxon>Bacteroidota</taxon>
        <taxon>Sphingobacteriia</taxon>
        <taxon>Sphingobacteriales</taxon>
        <taxon>Sphingobacteriaceae</taxon>
        <taxon>Mucilaginibacter</taxon>
    </lineage>
</organism>
<dbReference type="RefSeq" id="WP_121201397.1">
    <property type="nucleotide sequence ID" value="NZ_RBKU01000001.1"/>
</dbReference>
<feature type="transmembrane region" description="Helical" evidence="1">
    <location>
        <begin position="171"/>
        <end position="188"/>
    </location>
</feature>
<dbReference type="OrthoDB" id="9811293at2"/>
<protein>
    <submittedName>
        <fullName evidence="2">Putative membrane protein</fullName>
    </submittedName>
</protein>
<dbReference type="PANTHER" id="PTHR39419">
    <property type="entry name" value="SLL0814 PROTEIN"/>
    <property type="match status" value="1"/>
</dbReference>
<evidence type="ECO:0000313" key="3">
    <source>
        <dbReference type="Proteomes" id="UP000268007"/>
    </source>
</evidence>
<evidence type="ECO:0000313" key="2">
    <source>
        <dbReference type="EMBL" id="RKR85340.1"/>
    </source>
</evidence>
<dbReference type="Pfam" id="PF04240">
    <property type="entry name" value="Caroten_synth"/>
    <property type="match status" value="1"/>
</dbReference>
<feature type="transmembrane region" description="Helical" evidence="1">
    <location>
        <begin position="135"/>
        <end position="156"/>
    </location>
</feature>
<keyword evidence="1" id="KW-0812">Transmembrane</keyword>
<reference evidence="2 3" key="1">
    <citation type="submission" date="2018-10" db="EMBL/GenBank/DDBJ databases">
        <title>Genomic Encyclopedia of Archaeal and Bacterial Type Strains, Phase II (KMG-II): from individual species to whole genera.</title>
        <authorList>
            <person name="Goeker M."/>
        </authorList>
    </citation>
    <scope>NUCLEOTIDE SEQUENCE [LARGE SCALE GENOMIC DNA]</scope>
    <source>
        <strain evidence="2 3">DSM 18602</strain>
    </source>
</reference>
<sequence length="214" mass="24020">MEGPPGLKKATIAITIIILFHIVGLVGFFIPAIQPLFLKIVPFHLLLMFAVVVYSHQVFNKKLVAFIAITFVLGFAAEWVGVHLHLIFGNYFYGKTLGLKLFDIPLMIGVNWFLLIYCTGVFMQYSGIKNLNLRVILGAVVLVLLDVLIEPIAIRFDYWHWAGLTAPGQNYLGWFILSGLMLGIFEAFKFSRQSSVGAVLLIAQYVFFALLHLV</sequence>
<comment type="caution">
    <text evidence="2">The sequence shown here is derived from an EMBL/GenBank/DDBJ whole genome shotgun (WGS) entry which is preliminary data.</text>
</comment>
<feature type="transmembrane region" description="Helical" evidence="1">
    <location>
        <begin position="36"/>
        <end position="56"/>
    </location>
</feature>
<feature type="transmembrane region" description="Helical" evidence="1">
    <location>
        <begin position="12"/>
        <end position="30"/>
    </location>
</feature>
<feature type="transmembrane region" description="Helical" evidence="1">
    <location>
        <begin position="63"/>
        <end position="84"/>
    </location>
</feature>
<dbReference type="AlphaFoldDB" id="A0A495J8L0"/>
<keyword evidence="1" id="KW-0472">Membrane</keyword>
<dbReference type="EMBL" id="RBKU01000001">
    <property type="protein sequence ID" value="RKR85340.1"/>
    <property type="molecule type" value="Genomic_DNA"/>
</dbReference>
<dbReference type="Proteomes" id="UP000268007">
    <property type="component" value="Unassembled WGS sequence"/>
</dbReference>